<sequence length="102" mass="12103">MTLFEILDIRSKREMNNKAYYKLNSMDRQFISMKKDFELSDIIDMLSTRKNEQLKINAMRRPADKQLNTLSPNRVAREPSNFVKNYKKELGIPELKDNEESS</sequence>
<reference evidence="2" key="1">
    <citation type="submission" date="2017-01" db="EMBL/GenBank/DDBJ databases">
        <authorList>
            <person name="Wang Y."/>
            <person name="White M."/>
            <person name="Kvist S."/>
            <person name="Moncalvo J.-M."/>
        </authorList>
    </citation>
    <scope>NUCLEOTIDE SEQUENCE [LARGE SCALE GENOMIC DNA]</scope>
    <source>
        <strain evidence="2">COL-18-3</strain>
    </source>
</reference>
<evidence type="ECO:0000313" key="1">
    <source>
        <dbReference type="EMBL" id="OMH82214.1"/>
    </source>
</evidence>
<gene>
    <name evidence="1" type="ORF">AX774_g4311</name>
</gene>
<organism evidence="1 2">
    <name type="scientific">Zancudomyces culisetae</name>
    <name type="common">Gut fungus</name>
    <name type="synonym">Smittium culisetae</name>
    <dbReference type="NCBI Taxonomy" id="1213189"/>
    <lineage>
        <taxon>Eukaryota</taxon>
        <taxon>Fungi</taxon>
        <taxon>Fungi incertae sedis</taxon>
        <taxon>Zoopagomycota</taxon>
        <taxon>Kickxellomycotina</taxon>
        <taxon>Harpellomycetes</taxon>
        <taxon>Harpellales</taxon>
        <taxon>Legeriomycetaceae</taxon>
        <taxon>Zancudomyces</taxon>
    </lineage>
</organism>
<name>A0A1R1PML9_ZANCU</name>
<dbReference type="EMBL" id="LSSK01000716">
    <property type="protein sequence ID" value="OMH82214.1"/>
    <property type="molecule type" value="Genomic_DNA"/>
</dbReference>
<accession>A0A1R1PML9</accession>
<dbReference type="AlphaFoldDB" id="A0A1R1PML9"/>
<keyword evidence="2" id="KW-1185">Reference proteome</keyword>
<comment type="caution">
    <text evidence="1">The sequence shown here is derived from an EMBL/GenBank/DDBJ whole genome shotgun (WGS) entry which is preliminary data.</text>
</comment>
<dbReference type="Proteomes" id="UP000188320">
    <property type="component" value="Unassembled WGS sequence"/>
</dbReference>
<evidence type="ECO:0000313" key="2">
    <source>
        <dbReference type="Proteomes" id="UP000188320"/>
    </source>
</evidence>
<proteinExistence type="predicted"/>
<protein>
    <submittedName>
        <fullName evidence="1">Uncharacterized protein</fullName>
    </submittedName>
</protein>